<protein>
    <submittedName>
        <fullName evidence="2">Uncharacterized protein</fullName>
    </submittedName>
</protein>
<accession>A0A6J4P1F9</accession>
<dbReference type="EMBL" id="CADCUV010000045">
    <property type="protein sequence ID" value="CAA9397635.1"/>
    <property type="molecule type" value="Genomic_DNA"/>
</dbReference>
<gene>
    <name evidence="2" type="ORF">AVDCRST_MAG22-983</name>
</gene>
<sequence length="50" mass="5596">MREATRGPGQDAPALLVPHTPRDPTGTYGERAFSRRDPELRLEAFPEVMC</sequence>
<organism evidence="2">
    <name type="scientific">uncultured Rubrobacteraceae bacterium</name>
    <dbReference type="NCBI Taxonomy" id="349277"/>
    <lineage>
        <taxon>Bacteria</taxon>
        <taxon>Bacillati</taxon>
        <taxon>Actinomycetota</taxon>
        <taxon>Rubrobacteria</taxon>
        <taxon>Rubrobacterales</taxon>
        <taxon>Rubrobacteraceae</taxon>
        <taxon>environmental samples</taxon>
    </lineage>
</organism>
<name>A0A6J4P1F9_9ACTN</name>
<feature type="region of interest" description="Disordered" evidence="1">
    <location>
        <begin position="1"/>
        <end position="34"/>
    </location>
</feature>
<evidence type="ECO:0000313" key="2">
    <source>
        <dbReference type="EMBL" id="CAA9397635.1"/>
    </source>
</evidence>
<dbReference type="AlphaFoldDB" id="A0A6J4P1F9"/>
<reference evidence="2" key="1">
    <citation type="submission" date="2020-02" db="EMBL/GenBank/DDBJ databases">
        <authorList>
            <person name="Meier V. D."/>
        </authorList>
    </citation>
    <scope>NUCLEOTIDE SEQUENCE</scope>
    <source>
        <strain evidence="2">AVDCRST_MAG22</strain>
    </source>
</reference>
<evidence type="ECO:0000256" key="1">
    <source>
        <dbReference type="SAM" id="MobiDB-lite"/>
    </source>
</evidence>
<proteinExistence type="predicted"/>